<protein>
    <submittedName>
        <fullName evidence="1">Uncharacterized protein</fullName>
    </submittedName>
</protein>
<name>A0ACC2QD96_9NEOP</name>
<gene>
    <name evidence="1" type="ORF">PYW08_004776</name>
</gene>
<dbReference type="Proteomes" id="UP001231649">
    <property type="component" value="Chromosome 17"/>
</dbReference>
<evidence type="ECO:0000313" key="1">
    <source>
        <dbReference type="EMBL" id="KAJ8714795.1"/>
    </source>
</evidence>
<dbReference type="EMBL" id="CM056793">
    <property type="protein sequence ID" value="KAJ8714795.1"/>
    <property type="molecule type" value="Genomic_DNA"/>
</dbReference>
<evidence type="ECO:0000313" key="2">
    <source>
        <dbReference type="Proteomes" id="UP001231649"/>
    </source>
</evidence>
<reference evidence="1" key="1">
    <citation type="submission" date="2023-03" db="EMBL/GenBank/DDBJ databases">
        <title>Chromosome-level genomes of two armyworms, Mythimna separata and Mythimna loreyi, provide insights into the biosynthesis and reception of sex pheromones.</title>
        <authorList>
            <person name="Zhao H."/>
        </authorList>
    </citation>
    <scope>NUCLEOTIDE SEQUENCE</scope>
    <source>
        <strain evidence="1">BeijingLab</strain>
    </source>
</reference>
<organism evidence="1 2">
    <name type="scientific">Mythimna loreyi</name>
    <dbReference type="NCBI Taxonomy" id="667449"/>
    <lineage>
        <taxon>Eukaryota</taxon>
        <taxon>Metazoa</taxon>
        <taxon>Ecdysozoa</taxon>
        <taxon>Arthropoda</taxon>
        <taxon>Hexapoda</taxon>
        <taxon>Insecta</taxon>
        <taxon>Pterygota</taxon>
        <taxon>Neoptera</taxon>
        <taxon>Endopterygota</taxon>
        <taxon>Lepidoptera</taxon>
        <taxon>Glossata</taxon>
        <taxon>Ditrysia</taxon>
        <taxon>Noctuoidea</taxon>
        <taxon>Noctuidae</taxon>
        <taxon>Noctuinae</taxon>
        <taxon>Hadenini</taxon>
        <taxon>Mythimna</taxon>
    </lineage>
</organism>
<proteinExistence type="predicted"/>
<accession>A0ACC2QD96</accession>
<comment type="caution">
    <text evidence="1">The sequence shown here is derived from an EMBL/GenBank/DDBJ whole genome shotgun (WGS) entry which is preliminary data.</text>
</comment>
<keyword evidence="2" id="KW-1185">Reference proteome</keyword>
<sequence>MKTPNILKRNNNRPTAAPQRGEARGAGACAGPAARPYSCVWAQPLGRSAAVQHFIERQKKPSYCSVFNCRSNSLLHPTLGFFRVPSDSQRSREWLERIHQVNSKLKKVLVCEKHFEARYVNRNNELRTRLVMHAVPTLLLPHSEALTCTPDVTAAPAAAPAAASTSGSQRDALTKATAIVTQNRTSRLRITEMDAAKRIQAFVHKSRHAGNSNRHIAKIILLHKRFSGKKDGWKYTDEFKFFALKLYCSSPKAYKAMQSLLCLPTISTLYRLYIPSSSSVCENLIIALKIKVESMTAEQKECAVCIGTLDVKQNLYYDGKKDEVIGFHDVDGTQRLEPASTALVVMVRGLYHNWKQAISCSFLAPHQDYEDVIAYILKIISKMFEIGLTVRVLMSDVETDFIGFTKAKKITPKVPFFNINNCKVYHLYDPVHLVKNVRDYFTTNNVYFNGKIAKWEHITECYDHECKKQLRLAPQLTTYHIIHTHLQSEKDKVQLAAEVFSRQTAAAVSAYRELGVLDEPVAGTVDWILLMSKLLNILNFTSYVKNDDTNPVFTGDDVQLKFLDEMLTVFKDLRLVDAHRGSYSTNNAKITNRLRSTLKSILSLHRDLDTLYNKFPTFMSRDCLDLFFDKVHKVYGRLPTCKQIQLLATGKTPIFNMFQSKTNNHRDCLDYFLKEATEFSSIVMVYERGQPDVVPACYEETAELELDGVELSAAGALPQLAAHLLLEAQRRHKHCERTRTYTCESANSTTVILTIKSKHQQDSTVVVMVPKDFVEFVESMEMTIKLYFETEYQRSVLKGLMGHLLSENVTFPMPCECFPLDYIKCLYMRYRFNLILKCNNIKYDKTSEDCRKYLEVKEL</sequence>